<dbReference type="EMBL" id="AZGN01000048">
    <property type="protein sequence ID" value="KRM32078.1"/>
    <property type="molecule type" value="Genomic_DNA"/>
</dbReference>
<dbReference type="SUPFAM" id="SSF56425">
    <property type="entry name" value="Succinate dehydrogenase/fumarate reductase flavoprotein, catalytic domain"/>
    <property type="match status" value="1"/>
</dbReference>
<evidence type="ECO:0000256" key="6">
    <source>
        <dbReference type="ARBA" id="ARBA00022827"/>
    </source>
</evidence>
<dbReference type="Proteomes" id="UP000051735">
    <property type="component" value="Unassembled WGS sequence"/>
</dbReference>
<comment type="cofactor">
    <cofactor evidence="2">
        <name>FAD</name>
        <dbReference type="ChEBI" id="CHEBI:57692"/>
    </cofactor>
</comment>
<feature type="domain" description="FMN-binding" evidence="9">
    <location>
        <begin position="516"/>
        <end position="590"/>
    </location>
</feature>
<organism evidence="10 11">
    <name type="scientific">Lactobacillus intestinalis DSM 6629</name>
    <dbReference type="NCBI Taxonomy" id="1423761"/>
    <lineage>
        <taxon>Bacteria</taxon>
        <taxon>Bacillati</taxon>
        <taxon>Bacillota</taxon>
        <taxon>Bacilli</taxon>
        <taxon>Lactobacillales</taxon>
        <taxon>Lactobacillaceae</taxon>
        <taxon>Lactobacillus</taxon>
    </lineage>
</organism>
<dbReference type="PANTHER" id="PTHR43400">
    <property type="entry name" value="FUMARATE REDUCTASE"/>
    <property type="match status" value="1"/>
</dbReference>
<gene>
    <name evidence="10" type="ORF">FC44_GL000096</name>
</gene>
<dbReference type="EC" id="1.3.99.33" evidence="3"/>
<dbReference type="SUPFAM" id="SSF51905">
    <property type="entry name" value="FAD/NAD(P)-binding domain"/>
    <property type="match status" value="1"/>
</dbReference>
<dbReference type="InterPro" id="IPR007329">
    <property type="entry name" value="FMN-bd"/>
</dbReference>
<dbReference type="InterPro" id="IPR027477">
    <property type="entry name" value="Succ_DH/fumarate_Rdtase_cat_sf"/>
</dbReference>
<dbReference type="Pfam" id="PF04205">
    <property type="entry name" value="FMN_bind"/>
    <property type="match status" value="1"/>
</dbReference>
<evidence type="ECO:0000313" key="11">
    <source>
        <dbReference type="Proteomes" id="UP000051735"/>
    </source>
</evidence>
<evidence type="ECO:0000256" key="3">
    <source>
        <dbReference type="ARBA" id="ARBA00013137"/>
    </source>
</evidence>
<evidence type="ECO:0000313" key="10">
    <source>
        <dbReference type="EMBL" id="KRM32078.1"/>
    </source>
</evidence>
<dbReference type="GeneID" id="75116599"/>
<evidence type="ECO:0000256" key="5">
    <source>
        <dbReference type="ARBA" id="ARBA00022630"/>
    </source>
</evidence>
<evidence type="ECO:0000256" key="4">
    <source>
        <dbReference type="ARBA" id="ARBA00015872"/>
    </source>
</evidence>
<dbReference type="InterPro" id="IPR050315">
    <property type="entry name" value="FAD-oxidoreductase_2"/>
</dbReference>
<evidence type="ECO:0000256" key="7">
    <source>
        <dbReference type="ARBA" id="ARBA00023002"/>
    </source>
</evidence>
<keyword evidence="6" id="KW-0274">FAD</keyword>
<dbReference type="RefSeq" id="WP_057811115.1">
    <property type="nucleotide sequence ID" value="NZ_AZGN01000048.1"/>
</dbReference>
<dbReference type="PANTHER" id="PTHR43400:SF10">
    <property type="entry name" value="3-OXOSTEROID 1-DEHYDROGENASE"/>
    <property type="match status" value="1"/>
</dbReference>
<keyword evidence="7" id="KW-0560">Oxidoreductase</keyword>
<protein>
    <recommendedName>
        <fullName evidence="4">Urocanate reductase</fullName>
        <ecNumber evidence="3">1.3.99.33</ecNumber>
    </recommendedName>
</protein>
<comment type="cofactor">
    <cofactor evidence="1">
        <name>FMN</name>
        <dbReference type="ChEBI" id="CHEBI:58210"/>
    </cofactor>
</comment>
<evidence type="ECO:0000256" key="8">
    <source>
        <dbReference type="ARBA" id="ARBA00049922"/>
    </source>
</evidence>
<evidence type="ECO:0000256" key="2">
    <source>
        <dbReference type="ARBA" id="ARBA00001974"/>
    </source>
</evidence>
<keyword evidence="5" id="KW-0285">Flavoprotein</keyword>
<dbReference type="Pfam" id="PF00890">
    <property type="entry name" value="FAD_binding_2"/>
    <property type="match status" value="1"/>
</dbReference>
<reference evidence="10 11" key="1">
    <citation type="journal article" date="2015" name="Genome Announc.">
        <title>Expanding the biotechnology potential of lactobacilli through comparative genomics of 213 strains and associated genera.</title>
        <authorList>
            <person name="Sun Z."/>
            <person name="Harris H.M."/>
            <person name="McCann A."/>
            <person name="Guo C."/>
            <person name="Argimon S."/>
            <person name="Zhang W."/>
            <person name="Yang X."/>
            <person name="Jeffery I.B."/>
            <person name="Cooney J.C."/>
            <person name="Kagawa T.F."/>
            <person name="Liu W."/>
            <person name="Song Y."/>
            <person name="Salvetti E."/>
            <person name="Wrobel A."/>
            <person name="Rasinkangas P."/>
            <person name="Parkhill J."/>
            <person name="Rea M.C."/>
            <person name="O'Sullivan O."/>
            <person name="Ritari J."/>
            <person name="Douillard F.P."/>
            <person name="Paul Ross R."/>
            <person name="Yang R."/>
            <person name="Briner A.E."/>
            <person name="Felis G.E."/>
            <person name="de Vos W.M."/>
            <person name="Barrangou R."/>
            <person name="Klaenhammer T.R."/>
            <person name="Caufield P.W."/>
            <person name="Cui Y."/>
            <person name="Zhang H."/>
            <person name="O'Toole P.W."/>
        </authorList>
    </citation>
    <scope>NUCLEOTIDE SEQUENCE [LARGE SCALE GENOMIC DNA]</scope>
    <source>
        <strain evidence="10 11">DSM 6629</strain>
    </source>
</reference>
<evidence type="ECO:0000256" key="1">
    <source>
        <dbReference type="ARBA" id="ARBA00001917"/>
    </source>
</evidence>
<name>A0ABR5PQF4_9LACO</name>
<dbReference type="Gene3D" id="3.90.1010.20">
    <property type="match status" value="1"/>
</dbReference>
<dbReference type="InterPro" id="IPR003953">
    <property type="entry name" value="FAD-dep_OxRdtase_2_FAD-bd"/>
</dbReference>
<dbReference type="Gene3D" id="3.50.50.60">
    <property type="entry name" value="FAD/NAD(P)-binding domain"/>
    <property type="match status" value="1"/>
</dbReference>
<dbReference type="Gene3D" id="3.90.700.10">
    <property type="entry name" value="Succinate dehydrogenase/fumarate reductase flavoprotein, catalytic domain"/>
    <property type="match status" value="1"/>
</dbReference>
<sequence>MHIKPHYQADYDVIVLGFGAAGATAARFAADHNKKVLLVDAAPFGHEGGNTRYAGQIVGYTTKKQQMMEYYQALTYPMNVPYSMTETYVDGFKDMIEYFKKYLCDPVTYNSIRKKYPFLGGMSPEYPEFPGSNSYDVLMVHEAFFDAGLWKLLRQKVLERTENIDVWLNSRALHLIQDDNEKVIGVQIDRDHQKVEVHARKGVVLATGGFENNREMVRNYLGADHLLPLGSMYNKGDGIKMGLEVGARMWHMWNYEALGLQHGLVFAEPAGKRGRFVVYPLLEKGSLFTIADDGTRYFREDETNRHGHIYEHGEWRIPIRCVHPYIIFDHTKYKEIKKAGWPINDFKDRLVKAKSIKKLAKKIGVKPKILRKTRKRFDKFAKNGCDFAYGRNPKTMRPFDDGPYYAIKMSNDVLNTQGGPERDQYARVLNSNGEPIPHLYSAGELGGICANQYQGGNNLAECLIWGKIAGDRVSLNHDDIAEDVSNTLNGINDLIKGEEKNITLTKDQYLGESNSGIGGKLVVCVTYKDNKIKKVDIVENHESEDFGKRALKIIPHEIEKGNSTDVDAVSGASATSRAIKEAVKNAINKAK</sequence>
<evidence type="ECO:0000259" key="9">
    <source>
        <dbReference type="SMART" id="SM00900"/>
    </source>
</evidence>
<dbReference type="SMART" id="SM00900">
    <property type="entry name" value="FMN_bind"/>
    <property type="match status" value="1"/>
</dbReference>
<dbReference type="InterPro" id="IPR036188">
    <property type="entry name" value="FAD/NAD-bd_sf"/>
</dbReference>
<accession>A0ABR5PQF4</accession>
<keyword evidence="11" id="KW-1185">Reference proteome</keyword>
<proteinExistence type="predicted"/>
<comment type="caution">
    <text evidence="10">The sequence shown here is derived from an EMBL/GenBank/DDBJ whole genome shotgun (WGS) entry which is preliminary data.</text>
</comment>
<comment type="catalytic activity">
    <reaction evidence="8">
        <text>dihydrourocanate + A = urocanate + AH2</text>
        <dbReference type="Rhea" id="RHEA:36059"/>
        <dbReference type="ChEBI" id="CHEBI:13193"/>
        <dbReference type="ChEBI" id="CHEBI:17499"/>
        <dbReference type="ChEBI" id="CHEBI:27247"/>
        <dbReference type="ChEBI" id="CHEBI:72991"/>
        <dbReference type="EC" id="1.3.99.33"/>
    </reaction>
</comment>